<organism evidence="1 2">
    <name type="scientific">Plakobranchus ocellatus</name>
    <dbReference type="NCBI Taxonomy" id="259542"/>
    <lineage>
        <taxon>Eukaryota</taxon>
        <taxon>Metazoa</taxon>
        <taxon>Spiralia</taxon>
        <taxon>Lophotrochozoa</taxon>
        <taxon>Mollusca</taxon>
        <taxon>Gastropoda</taxon>
        <taxon>Heterobranchia</taxon>
        <taxon>Euthyneura</taxon>
        <taxon>Panpulmonata</taxon>
        <taxon>Sacoglossa</taxon>
        <taxon>Placobranchoidea</taxon>
        <taxon>Plakobranchidae</taxon>
        <taxon>Plakobranchus</taxon>
    </lineage>
</organism>
<dbReference type="Proteomes" id="UP000735302">
    <property type="component" value="Unassembled WGS sequence"/>
</dbReference>
<evidence type="ECO:0000313" key="1">
    <source>
        <dbReference type="EMBL" id="GFN81264.1"/>
    </source>
</evidence>
<reference evidence="1 2" key="1">
    <citation type="journal article" date="2021" name="Elife">
        <title>Chloroplast acquisition without the gene transfer in kleptoplastic sea slugs, Plakobranchus ocellatus.</title>
        <authorList>
            <person name="Maeda T."/>
            <person name="Takahashi S."/>
            <person name="Yoshida T."/>
            <person name="Shimamura S."/>
            <person name="Takaki Y."/>
            <person name="Nagai Y."/>
            <person name="Toyoda A."/>
            <person name="Suzuki Y."/>
            <person name="Arimoto A."/>
            <person name="Ishii H."/>
            <person name="Satoh N."/>
            <person name="Nishiyama T."/>
            <person name="Hasebe M."/>
            <person name="Maruyama T."/>
            <person name="Minagawa J."/>
            <person name="Obokata J."/>
            <person name="Shigenobu S."/>
        </authorList>
    </citation>
    <scope>NUCLEOTIDE SEQUENCE [LARGE SCALE GENOMIC DNA]</scope>
</reference>
<sequence length="110" mass="11914">MLGELKSPQPVWIMFEETEISTESGRSSFMRLKSPMLCGSCTAVYCCGKMHLTGAPWQDSTCEGRVPAGFRTGALFTVSPVVGVKDVPKKCEGSFYISTSIQACHSCPPQ</sequence>
<keyword evidence="2" id="KW-1185">Reference proteome</keyword>
<protein>
    <submittedName>
        <fullName evidence="1">Uncharacterized protein</fullName>
    </submittedName>
</protein>
<dbReference type="EMBL" id="BLXT01000921">
    <property type="protein sequence ID" value="GFN81264.1"/>
    <property type="molecule type" value="Genomic_DNA"/>
</dbReference>
<comment type="caution">
    <text evidence="1">The sequence shown here is derived from an EMBL/GenBank/DDBJ whole genome shotgun (WGS) entry which is preliminary data.</text>
</comment>
<name>A0AAV3YFJ7_9GAST</name>
<proteinExistence type="predicted"/>
<evidence type="ECO:0000313" key="2">
    <source>
        <dbReference type="Proteomes" id="UP000735302"/>
    </source>
</evidence>
<dbReference type="AlphaFoldDB" id="A0AAV3YFJ7"/>
<accession>A0AAV3YFJ7</accession>
<gene>
    <name evidence="1" type="ORF">PoB_000777000</name>
</gene>